<dbReference type="Pfam" id="PF00893">
    <property type="entry name" value="Multi_Drug_Res"/>
    <property type="match status" value="1"/>
</dbReference>
<feature type="transmembrane region" description="Helical" evidence="8">
    <location>
        <begin position="84"/>
        <end position="102"/>
    </location>
</feature>
<evidence type="ECO:0000256" key="5">
    <source>
        <dbReference type="ARBA" id="ARBA00022989"/>
    </source>
</evidence>
<evidence type="ECO:0000256" key="7">
    <source>
        <dbReference type="RuleBase" id="RU003942"/>
    </source>
</evidence>
<sequence length="104" mass="11230">MGALLLTTSLVFAVIANVAVKLSRGFQKKLPSAAAYLFFLGCIYFLTLSIQYMDISIAYAIWSGAMVAATATIGSLYFHEPLTRKKLVSLVLIAAGVLMLHLQS</sequence>
<reference evidence="9 10" key="1">
    <citation type="submission" date="2019-07" db="EMBL/GenBank/DDBJ databases">
        <title>Whole genome shotgun sequence of Marinococcus halophilus NBRC 102359.</title>
        <authorList>
            <person name="Hosoyama A."/>
            <person name="Uohara A."/>
            <person name="Ohji S."/>
            <person name="Ichikawa N."/>
        </authorList>
    </citation>
    <scope>NUCLEOTIDE SEQUENCE [LARGE SCALE GENOMIC DNA]</scope>
    <source>
        <strain evidence="9 10">NBRC 102359</strain>
    </source>
</reference>
<dbReference type="InterPro" id="IPR037185">
    <property type="entry name" value="EmrE-like"/>
</dbReference>
<evidence type="ECO:0000256" key="8">
    <source>
        <dbReference type="SAM" id="Phobius"/>
    </source>
</evidence>
<evidence type="ECO:0000256" key="1">
    <source>
        <dbReference type="ARBA" id="ARBA00004651"/>
    </source>
</evidence>
<evidence type="ECO:0000256" key="6">
    <source>
        <dbReference type="ARBA" id="ARBA00023136"/>
    </source>
</evidence>
<evidence type="ECO:0000256" key="2">
    <source>
        <dbReference type="ARBA" id="ARBA00022448"/>
    </source>
</evidence>
<dbReference type="PANTHER" id="PTHR30561">
    <property type="entry name" value="SMR FAMILY PROTON-DEPENDENT DRUG EFFLUX TRANSPORTER SUGE"/>
    <property type="match status" value="1"/>
</dbReference>
<dbReference type="GO" id="GO:0005886">
    <property type="term" value="C:plasma membrane"/>
    <property type="evidence" value="ECO:0007669"/>
    <property type="project" value="UniProtKB-SubCell"/>
</dbReference>
<organism evidence="9 10">
    <name type="scientific">Marinococcus halophilus</name>
    <dbReference type="NCBI Taxonomy" id="1371"/>
    <lineage>
        <taxon>Bacteria</taxon>
        <taxon>Bacillati</taxon>
        <taxon>Bacillota</taxon>
        <taxon>Bacilli</taxon>
        <taxon>Bacillales</taxon>
        <taxon>Bacillaceae</taxon>
        <taxon>Marinococcus</taxon>
    </lineage>
</organism>
<evidence type="ECO:0000256" key="3">
    <source>
        <dbReference type="ARBA" id="ARBA00022475"/>
    </source>
</evidence>
<keyword evidence="10" id="KW-1185">Reference proteome</keyword>
<comment type="similarity">
    <text evidence="7">Belongs to the drug/metabolite transporter (DMT) superfamily. Small multidrug resistance (SMR) (TC 2.A.7.1) family.</text>
</comment>
<evidence type="ECO:0000313" key="10">
    <source>
        <dbReference type="Proteomes" id="UP000321051"/>
    </source>
</evidence>
<dbReference type="SUPFAM" id="SSF103481">
    <property type="entry name" value="Multidrug resistance efflux transporter EmrE"/>
    <property type="match status" value="1"/>
</dbReference>
<dbReference type="AlphaFoldDB" id="A0A510YD56"/>
<protein>
    <submittedName>
        <fullName evidence="9">Putative membrane protein YvaE</fullName>
    </submittedName>
</protein>
<comment type="caution">
    <text evidence="9">The sequence shown here is derived from an EMBL/GenBank/DDBJ whole genome shotgun (WGS) entry which is preliminary data.</text>
</comment>
<dbReference type="PANTHER" id="PTHR30561:SF1">
    <property type="entry name" value="MULTIDRUG TRANSPORTER EMRE"/>
    <property type="match status" value="1"/>
</dbReference>
<dbReference type="InterPro" id="IPR045324">
    <property type="entry name" value="Small_multidrug_res"/>
</dbReference>
<dbReference type="STRING" id="1371.GCA_900166605_03048"/>
<dbReference type="InterPro" id="IPR000390">
    <property type="entry name" value="Small_drug/metabolite_transptr"/>
</dbReference>
<feature type="transmembrane region" description="Helical" evidence="8">
    <location>
        <begin position="33"/>
        <end position="50"/>
    </location>
</feature>
<name>A0A510YD56_MARHA</name>
<keyword evidence="2" id="KW-0813">Transport</keyword>
<feature type="transmembrane region" description="Helical" evidence="8">
    <location>
        <begin position="57"/>
        <end position="78"/>
    </location>
</feature>
<evidence type="ECO:0000313" key="9">
    <source>
        <dbReference type="EMBL" id="GEK60287.1"/>
    </source>
</evidence>
<proteinExistence type="inferred from homology"/>
<keyword evidence="5 8" id="KW-1133">Transmembrane helix</keyword>
<dbReference type="OrthoDB" id="21828at2"/>
<dbReference type="GO" id="GO:0022857">
    <property type="term" value="F:transmembrane transporter activity"/>
    <property type="evidence" value="ECO:0007669"/>
    <property type="project" value="InterPro"/>
</dbReference>
<dbReference type="Proteomes" id="UP000321051">
    <property type="component" value="Unassembled WGS sequence"/>
</dbReference>
<keyword evidence="6 8" id="KW-0472">Membrane</keyword>
<dbReference type="Gene3D" id="1.10.3730.20">
    <property type="match status" value="1"/>
</dbReference>
<gene>
    <name evidence="9" type="primary">yvaE</name>
    <name evidence="9" type="ORF">MHA01_31920</name>
</gene>
<keyword evidence="3" id="KW-1003">Cell membrane</keyword>
<accession>A0A510YD56</accession>
<comment type="subcellular location">
    <subcellularLocation>
        <location evidence="1 7">Cell membrane</location>
        <topology evidence="1 7">Multi-pass membrane protein</topology>
    </subcellularLocation>
</comment>
<dbReference type="RefSeq" id="WP_094909143.1">
    <property type="nucleotide sequence ID" value="NZ_BJUN01000041.1"/>
</dbReference>
<keyword evidence="4 7" id="KW-0812">Transmembrane</keyword>
<dbReference type="EMBL" id="BJUN01000041">
    <property type="protein sequence ID" value="GEK60287.1"/>
    <property type="molecule type" value="Genomic_DNA"/>
</dbReference>
<evidence type="ECO:0000256" key="4">
    <source>
        <dbReference type="ARBA" id="ARBA00022692"/>
    </source>
</evidence>